<gene>
    <name evidence="1" type="ORF">RPERSI_LOCUS35908</name>
</gene>
<evidence type="ECO:0000313" key="2">
    <source>
        <dbReference type="Proteomes" id="UP000789920"/>
    </source>
</evidence>
<sequence>RNYILKNVMEATDKEKSWWFEGTHLPINSERPPLVLARDVPFK</sequence>
<proteinExistence type="predicted"/>
<feature type="non-terminal residue" evidence="1">
    <location>
        <position position="1"/>
    </location>
</feature>
<organism evidence="1 2">
    <name type="scientific">Racocetra persica</name>
    <dbReference type="NCBI Taxonomy" id="160502"/>
    <lineage>
        <taxon>Eukaryota</taxon>
        <taxon>Fungi</taxon>
        <taxon>Fungi incertae sedis</taxon>
        <taxon>Mucoromycota</taxon>
        <taxon>Glomeromycotina</taxon>
        <taxon>Glomeromycetes</taxon>
        <taxon>Diversisporales</taxon>
        <taxon>Gigasporaceae</taxon>
        <taxon>Racocetra</taxon>
    </lineage>
</organism>
<accession>A0ACA9SXY7</accession>
<reference evidence="1" key="1">
    <citation type="submission" date="2021-06" db="EMBL/GenBank/DDBJ databases">
        <authorList>
            <person name="Kallberg Y."/>
            <person name="Tangrot J."/>
            <person name="Rosling A."/>
        </authorList>
    </citation>
    <scope>NUCLEOTIDE SEQUENCE</scope>
    <source>
        <strain evidence="1">MA461A</strain>
    </source>
</reference>
<comment type="caution">
    <text evidence="1">The sequence shown here is derived from an EMBL/GenBank/DDBJ whole genome shotgun (WGS) entry which is preliminary data.</text>
</comment>
<protein>
    <submittedName>
        <fullName evidence="1">26870_t:CDS:1</fullName>
    </submittedName>
</protein>
<dbReference type="Proteomes" id="UP000789920">
    <property type="component" value="Unassembled WGS sequence"/>
</dbReference>
<feature type="non-terminal residue" evidence="1">
    <location>
        <position position="43"/>
    </location>
</feature>
<name>A0ACA9SXY7_9GLOM</name>
<evidence type="ECO:0000313" key="1">
    <source>
        <dbReference type="EMBL" id="CAG8850068.1"/>
    </source>
</evidence>
<keyword evidence="2" id="KW-1185">Reference proteome</keyword>
<dbReference type="EMBL" id="CAJVQC010168912">
    <property type="protein sequence ID" value="CAG8850068.1"/>
    <property type="molecule type" value="Genomic_DNA"/>
</dbReference>